<keyword evidence="2" id="KW-0238">DNA-binding</keyword>
<evidence type="ECO:0000256" key="3">
    <source>
        <dbReference type="ARBA" id="ARBA00023163"/>
    </source>
</evidence>
<keyword evidence="6" id="KW-1185">Reference proteome</keyword>
<dbReference type="InterPro" id="IPR014710">
    <property type="entry name" value="RmlC-like_jellyroll"/>
</dbReference>
<dbReference type="InterPro" id="IPR018060">
    <property type="entry name" value="HTH_AraC"/>
</dbReference>
<dbReference type="Gene3D" id="1.10.10.60">
    <property type="entry name" value="Homeodomain-like"/>
    <property type="match status" value="2"/>
</dbReference>
<dbReference type="GO" id="GO:0043565">
    <property type="term" value="F:sequence-specific DNA binding"/>
    <property type="evidence" value="ECO:0007669"/>
    <property type="project" value="InterPro"/>
</dbReference>
<dbReference type="KEGG" id="vpy:HZI73_17960"/>
<proteinExistence type="predicted"/>
<keyword evidence="1" id="KW-0805">Transcription regulation</keyword>
<organism evidence="5 6">
    <name type="scientific">Vallitalea pronyensis</name>
    <dbReference type="NCBI Taxonomy" id="1348613"/>
    <lineage>
        <taxon>Bacteria</taxon>
        <taxon>Bacillati</taxon>
        <taxon>Bacillota</taxon>
        <taxon>Clostridia</taxon>
        <taxon>Lachnospirales</taxon>
        <taxon>Vallitaleaceae</taxon>
        <taxon>Vallitalea</taxon>
    </lineage>
</organism>
<gene>
    <name evidence="5" type="ORF">HZI73_17960</name>
</gene>
<dbReference type="GO" id="GO:0003700">
    <property type="term" value="F:DNA-binding transcription factor activity"/>
    <property type="evidence" value="ECO:0007669"/>
    <property type="project" value="InterPro"/>
</dbReference>
<dbReference type="SUPFAM" id="SSF46689">
    <property type="entry name" value="Homeodomain-like"/>
    <property type="match status" value="2"/>
</dbReference>
<dbReference type="EMBL" id="CP058649">
    <property type="protein sequence ID" value="QUI24062.1"/>
    <property type="molecule type" value="Genomic_DNA"/>
</dbReference>
<dbReference type="Gene3D" id="2.60.120.10">
    <property type="entry name" value="Jelly Rolls"/>
    <property type="match status" value="1"/>
</dbReference>
<evidence type="ECO:0000259" key="4">
    <source>
        <dbReference type="PROSITE" id="PS01124"/>
    </source>
</evidence>
<dbReference type="Pfam" id="PF02311">
    <property type="entry name" value="AraC_binding"/>
    <property type="match status" value="1"/>
</dbReference>
<accession>A0A8J8MLI2</accession>
<dbReference type="PROSITE" id="PS01124">
    <property type="entry name" value="HTH_ARAC_FAMILY_2"/>
    <property type="match status" value="1"/>
</dbReference>
<dbReference type="SMART" id="SM00342">
    <property type="entry name" value="HTH_ARAC"/>
    <property type="match status" value="1"/>
</dbReference>
<keyword evidence="3" id="KW-0804">Transcription</keyword>
<sequence length="289" mass="34058">MEAYKEDLITINDPFPVEVFIQNNEKAPIIVEPHWHDCIEVLYILEGQARQQVNEQTFYVETGDVLVISKGDIHGTWCERNDVCKILVLKFLPDVIKSASIYDSKYIHAFLQNKKSGMHYLKKDAFKKSNIRECFMGVLQEYENKELAHEIFIKGYIHQIIAILIRNGTLTIYPQLPQEDELQLINPLIVYIERHYDERITLQQAANMVNMSYYHFSRYFKKVTGRNFKEYVDFVRVSEAERRLISSNKLISEIAYEVGYNNLSSFNRVYKRIRGYPPSKLNRAKTDHM</sequence>
<feature type="domain" description="HTH araC/xylS-type" evidence="4">
    <location>
        <begin position="186"/>
        <end position="284"/>
    </location>
</feature>
<dbReference type="SUPFAM" id="SSF51215">
    <property type="entry name" value="Regulatory protein AraC"/>
    <property type="match status" value="1"/>
</dbReference>
<dbReference type="PANTHER" id="PTHR43280">
    <property type="entry name" value="ARAC-FAMILY TRANSCRIPTIONAL REGULATOR"/>
    <property type="match status" value="1"/>
</dbReference>
<dbReference type="InterPro" id="IPR018062">
    <property type="entry name" value="HTH_AraC-typ_CS"/>
</dbReference>
<dbReference type="InterPro" id="IPR009057">
    <property type="entry name" value="Homeodomain-like_sf"/>
</dbReference>
<dbReference type="PROSITE" id="PS00041">
    <property type="entry name" value="HTH_ARAC_FAMILY_1"/>
    <property type="match status" value="1"/>
</dbReference>
<evidence type="ECO:0000313" key="5">
    <source>
        <dbReference type="EMBL" id="QUI24062.1"/>
    </source>
</evidence>
<dbReference type="PANTHER" id="PTHR43280:SF28">
    <property type="entry name" value="HTH-TYPE TRANSCRIPTIONAL ACTIVATOR RHAS"/>
    <property type="match status" value="1"/>
</dbReference>
<dbReference type="Pfam" id="PF12833">
    <property type="entry name" value="HTH_18"/>
    <property type="match status" value="1"/>
</dbReference>
<evidence type="ECO:0000313" key="6">
    <source>
        <dbReference type="Proteomes" id="UP000683246"/>
    </source>
</evidence>
<dbReference type="Proteomes" id="UP000683246">
    <property type="component" value="Chromosome"/>
</dbReference>
<evidence type="ECO:0000256" key="1">
    <source>
        <dbReference type="ARBA" id="ARBA00023015"/>
    </source>
</evidence>
<dbReference type="RefSeq" id="WP_212694754.1">
    <property type="nucleotide sequence ID" value="NZ_CP058649.1"/>
</dbReference>
<dbReference type="InterPro" id="IPR037923">
    <property type="entry name" value="HTH-like"/>
</dbReference>
<dbReference type="AlphaFoldDB" id="A0A8J8MLI2"/>
<evidence type="ECO:0000256" key="2">
    <source>
        <dbReference type="ARBA" id="ARBA00023125"/>
    </source>
</evidence>
<protein>
    <submittedName>
        <fullName evidence="5">Helix-turn-helix transcriptional regulator</fullName>
    </submittedName>
</protein>
<name>A0A8J8MLI2_9FIRM</name>
<dbReference type="InterPro" id="IPR003313">
    <property type="entry name" value="AraC-bd"/>
</dbReference>
<reference evidence="5" key="1">
    <citation type="submission" date="2020-07" db="EMBL/GenBank/DDBJ databases">
        <title>Vallitalea pronyensis genome.</title>
        <authorList>
            <person name="Postec A."/>
        </authorList>
    </citation>
    <scope>NUCLEOTIDE SEQUENCE</scope>
    <source>
        <strain evidence="5">FatNI3</strain>
    </source>
</reference>